<dbReference type="CDD" id="cd07895">
    <property type="entry name" value="Adenylation_mRNA_capping"/>
    <property type="match status" value="1"/>
</dbReference>
<dbReference type="FunFam" id="3.30.470.30:FF:000005">
    <property type="entry name" value="mRNA capping enzyme, putative"/>
    <property type="match status" value="1"/>
</dbReference>
<dbReference type="PROSITE" id="PS50056">
    <property type="entry name" value="TYR_PHOSPHATASE_2"/>
    <property type="match status" value="1"/>
</dbReference>
<dbReference type="SUPFAM" id="SSF52799">
    <property type="entry name" value="(Phosphotyrosine protein) phosphatases II"/>
    <property type="match status" value="1"/>
</dbReference>
<name>A0A7J7M794_9MAGN</name>
<evidence type="ECO:0000313" key="16">
    <source>
        <dbReference type="EMBL" id="KAF6150743.1"/>
    </source>
</evidence>
<evidence type="ECO:0000256" key="10">
    <source>
        <dbReference type="ARBA" id="ARBA00044624"/>
    </source>
</evidence>
<dbReference type="GO" id="GO:0005634">
    <property type="term" value="C:nucleus"/>
    <property type="evidence" value="ECO:0007669"/>
    <property type="project" value="UniProtKB-SubCell"/>
</dbReference>
<dbReference type="Gene3D" id="2.40.50.140">
    <property type="entry name" value="Nucleic acid-binding proteins"/>
    <property type="match status" value="1"/>
</dbReference>
<accession>A0A7J7M794</accession>
<gene>
    <name evidence="16" type="ORF">GIB67_020826</name>
</gene>
<keyword evidence="4" id="KW-0808">Transferase</keyword>
<feature type="compositionally biased region" description="Basic and acidic residues" evidence="14">
    <location>
        <begin position="45"/>
        <end position="71"/>
    </location>
</feature>
<dbReference type="CDD" id="cd14502">
    <property type="entry name" value="RNA_5'-triphosphatase"/>
    <property type="match status" value="1"/>
</dbReference>
<feature type="active site" description="Phosphocysteine intermediate" evidence="11">
    <location>
        <position position="198"/>
    </location>
</feature>
<organism evidence="16 17">
    <name type="scientific">Kingdonia uniflora</name>
    <dbReference type="NCBI Taxonomy" id="39325"/>
    <lineage>
        <taxon>Eukaryota</taxon>
        <taxon>Viridiplantae</taxon>
        <taxon>Streptophyta</taxon>
        <taxon>Embryophyta</taxon>
        <taxon>Tracheophyta</taxon>
        <taxon>Spermatophyta</taxon>
        <taxon>Magnoliopsida</taxon>
        <taxon>Ranunculales</taxon>
        <taxon>Circaeasteraceae</taxon>
        <taxon>Kingdonia</taxon>
    </lineage>
</organism>
<dbReference type="PIRSF" id="PIRSF036958">
    <property type="entry name" value="mRNA_capping_HCE"/>
    <property type="match status" value="1"/>
</dbReference>
<dbReference type="Gene3D" id="3.90.190.10">
    <property type="entry name" value="Protein tyrosine phosphatase superfamily"/>
    <property type="match status" value="1"/>
</dbReference>
<comment type="catalytic activity">
    <reaction evidence="10">
        <text>a 5'-end diphospho-ribonucleoside in mRNA + GTP + H(+) = a 5'-end (5'-triphosphoguanosine)-ribonucleoside in mRNA + diphosphate</text>
        <dbReference type="Rhea" id="RHEA:67012"/>
        <dbReference type="Rhea" id="RHEA-COMP:17165"/>
        <dbReference type="Rhea" id="RHEA-COMP:17166"/>
        <dbReference type="ChEBI" id="CHEBI:15378"/>
        <dbReference type="ChEBI" id="CHEBI:33019"/>
        <dbReference type="ChEBI" id="CHEBI:37565"/>
        <dbReference type="ChEBI" id="CHEBI:167616"/>
        <dbReference type="ChEBI" id="CHEBI:167617"/>
        <dbReference type="EC" id="2.7.7.50"/>
    </reaction>
    <physiologicalReaction direction="left-to-right" evidence="10">
        <dbReference type="Rhea" id="RHEA:67013"/>
    </physiologicalReaction>
</comment>
<dbReference type="OrthoDB" id="200924at2759"/>
<evidence type="ECO:0000256" key="9">
    <source>
        <dbReference type="ARBA" id="ARBA00023242"/>
    </source>
</evidence>
<dbReference type="Proteomes" id="UP000541444">
    <property type="component" value="Unassembled WGS sequence"/>
</dbReference>
<evidence type="ECO:0000256" key="4">
    <source>
        <dbReference type="ARBA" id="ARBA00022679"/>
    </source>
</evidence>
<keyword evidence="7" id="KW-0506">mRNA capping</keyword>
<dbReference type="GO" id="GO:0005524">
    <property type="term" value="F:ATP binding"/>
    <property type="evidence" value="ECO:0007669"/>
    <property type="project" value="InterPro"/>
</dbReference>
<dbReference type="GO" id="GO:0140818">
    <property type="term" value="F:mRNA 5'-triphosphate monophosphatase activity"/>
    <property type="evidence" value="ECO:0007669"/>
    <property type="project" value="InterPro"/>
</dbReference>
<comment type="subcellular location">
    <subcellularLocation>
        <location evidence="1">Nucleus</location>
    </subcellularLocation>
</comment>
<dbReference type="GO" id="GO:0005525">
    <property type="term" value="F:GTP binding"/>
    <property type="evidence" value="ECO:0007669"/>
    <property type="project" value="UniProtKB-KW"/>
</dbReference>
<dbReference type="Pfam" id="PF00782">
    <property type="entry name" value="DSPc"/>
    <property type="match status" value="1"/>
</dbReference>
<dbReference type="Gene3D" id="3.30.470.30">
    <property type="entry name" value="DNA ligase/mRNA capping enzyme"/>
    <property type="match status" value="1"/>
</dbReference>
<evidence type="ECO:0000256" key="5">
    <source>
        <dbReference type="ARBA" id="ARBA00022695"/>
    </source>
</evidence>
<evidence type="ECO:0000256" key="6">
    <source>
        <dbReference type="ARBA" id="ARBA00022741"/>
    </source>
</evidence>
<dbReference type="GO" id="GO:0004484">
    <property type="term" value="F:mRNA guanylyltransferase activity"/>
    <property type="evidence" value="ECO:0007669"/>
    <property type="project" value="UniProtKB-EC"/>
</dbReference>
<comment type="caution">
    <text evidence="16">The sequence shown here is derived from an EMBL/GenBank/DDBJ whole genome shotgun (WGS) entry which is preliminary data.</text>
</comment>
<dbReference type="InterPro" id="IPR016130">
    <property type="entry name" value="Tyr_Pase_AS"/>
</dbReference>
<dbReference type="InterPro" id="IPR001339">
    <property type="entry name" value="mRNA_cap_enzyme_adenylation"/>
</dbReference>
<sequence length="661" mass="77780">MVSRAELGNSDSEKTGAIPNMGFQHDGILGSPLNPRASPFQPTRELPRDSGRRRQRADYPEERNPKNCYDRSGKTLPQGWLDCPAFGQCVGEYIIPSKVPLDETYNDCIGKTDKRYSWRQVIGKNRDLLREIGLVIDLTNSNRYYNPFVDLRNNGIKHVKIACKGRDSVPDNESVNTFVYEAMQFRFQFSEKFMVVHCTHGHNRTGFMIVHYLMRSQLVYSVTEALQIFASARPPGIYKEDYIQALYTFYHETRPDYVVCPSTPDWKRDSGDDDDGVVIAPLLLQEEDNVQNGLLSNDDVLGDVVPFEQQDRMRYDCYRMLKLNPQEKGYSRFPGSHPVSLNRENLQLLRQKYYYTTWKADGTRYMMLITCDGCYLIDRNFCFRRIQMRFPSKQTNEAGTKDPHYWTLLDGEMVIDTQPDTFKQERRYLIYDMMATNQMPIEGPFGQRWKMVEKEVIEPRNIERHYIHKSSNPCYRYDLEPFRVRRKDFWLLSTVTKLLKEFIPKLPHEADGLIFQGWNDEYVTRTDESLLKWKFPEMNSVDFRFKVLDEKRQLLFLNERGREKLMEGSQVVFRDGSDPLLYSGKVIECSWDFEEEVWVYMRVRVDKNTPNEINTYRKVMRSIKDNITEDVLLGELHEIVRLPMYVEGIRNDTKASAVRRK</sequence>
<dbReference type="PANTHER" id="PTHR10367:SF17">
    <property type="entry name" value="MRNA-CAPPING ENZYME"/>
    <property type="match status" value="1"/>
</dbReference>
<feature type="binding site" evidence="13">
    <location>
        <begin position="602"/>
        <end position="607"/>
    </location>
    <ligand>
        <name>GTP</name>
        <dbReference type="ChEBI" id="CHEBI:37565"/>
    </ligand>
</feature>
<dbReference type="InterPro" id="IPR000340">
    <property type="entry name" value="Dual-sp_phosphatase_cat-dom"/>
</dbReference>
<feature type="binding site" evidence="13">
    <location>
        <begin position="532"/>
        <end position="534"/>
    </location>
    <ligand>
        <name>GTP</name>
        <dbReference type="ChEBI" id="CHEBI:37565"/>
    </ligand>
</feature>
<dbReference type="InterPro" id="IPR017074">
    <property type="entry name" value="mRNA_cap_enz_bifunc"/>
</dbReference>
<dbReference type="FunFam" id="2.40.50.140:FF:000188">
    <property type="entry name" value="mRNA capping enzyme family protein"/>
    <property type="match status" value="1"/>
</dbReference>
<evidence type="ECO:0000256" key="2">
    <source>
        <dbReference type="ARBA" id="ARBA00012475"/>
    </source>
</evidence>
<dbReference type="Pfam" id="PF03919">
    <property type="entry name" value="mRNA_cap_C"/>
    <property type="match status" value="1"/>
</dbReference>
<dbReference type="InterPro" id="IPR013846">
    <property type="entry name" value="mRNA_cap_enzyme_C"/>
</dbReference>
<keyword evidence="17" id="KW-1185">Reference proteome</keyword>
<feature type="domain" description="Tyrosine specific protein phosphatases" evidence="15">
    <location>
        <begin position="176"/>
        <end position="244"/>
    </location>
</feature>
<keyword evidence="8 13" id="KW-0342">GTP-binding</keyword>
<protein>
    <recommendedName>
        <fullName evidence="2">mRNA guanylyltransferase</fullName>
        <ecNumber evidence="2">2.7.7.50</ecNumber>
    </recommendedName>
</protein>
<dbReference type="GO" id="GO:0006370">
    <property type="term" value="P:7-methylguanosine mRNA capping"/>
    <property type="evidence" value="ECO:0007669"/>
    <property type="project" value="UniProtKB-KW"/>
</dbReference>
<dbReference type="AlphaFoldDB" id="A0A7J7M794"/>
<dbReference type="InterPro" id="IPR000387">
    <property type="entry name" value="Tyr_Pase_dom"/>
</dbReference>
<evidence type="ECO:0000256" key="13">
    <source>
        <dbReference type="PIRSR" id="PIRSR036958-3"/>
    </source>
</evidence>
<dbReference type="SUPFAM" id="SSF50249">
    <property type="entry name" value="Nucleic acid-binding proteins"/>
    <property type="match status" value="1"/>
</dbReference>
<dbReference type="EMBL" id="JACGCM010001726">
    <property type="protein sequence ID" value="KAF6150743.1"/>
    <property type="molecule type" value="Genomic_DNA"/>
</dbReference>
<keyword evidence="3" id="KW-0507">mRNA processing</keyword>
<dbReference type="PANTHER" id="PTHR10367">
    <property type="entry name" value="MRNA-CAPPING ENZYME"/>
    <property type="match status" value="1"/>
</dbReference>
<dbReference type="InterPro" id="IPR012340">
    <property type="entry name" value="NA-bd_OB-fold"/>
</dbReference>
<evidence type="ECO:0000256" key="7">
    <source>
        <dbReference type="ARBA" id="ARBA00023042"/>
    </source>
</evidence>
<evidence type="ECO:0000256" key="1">
    <source>
        <dbReference type="ARBA" id="ARBA00004123"/>
    </source>
</evidence>
<feature type="binding site" evidence="13">
    <location>
        <position position="379"/>
    </location>
    <ligand>
        <name>GTP</name>
        <dbReference type="ChEBI" id="CHEBI:37565"/>
    </ligand>
</feature>
<evidence type="ECO:0000256" key="3">
    <source>
        <dbReference type="ARBA" id="ARBA00022664"/>
    </source>
</evidence>
<dbReference type="SUPFAM" id="SSF56091">
    <property type="entry name" value="DNA ligase/mRNA capping enzyme, catalytic domain"/>
    <property type="match status" value="1"/>
</dbReference>
<evidence type="ECO:0000256" key="12">
    <source>
        <dbReference type="PIRSR" id="PIRSR036958-2"/>
    </source>
</evidence>
<feature type="active site" description="N6-GMP-lysine intermediate" evidence="12">
    <location>
        <position position="359"/>
    </location>
</feature>
<dbReference type="EC" id="2.7.7.50" evidence="2"/>
<evidence type="ECO:0000256" key="11">
    <source>
        <dbReference type="PIRSR" id="PIRSR036958-1"/>
    </source>
</evidence>
<dbReference type="Pfam" id="PF01331">
    <property type="entry name" value="mRNA_cap_enzyme"/>
    <property type="match status" value="1"/>
</dbReference>
<feature type="region of interest" description="Disordered" evidence="14">
    <location>
        <begin position="1"/>
        <end position="71"/>
    </location>
</feature>
<feature type="binding site" evidence="13">
    <location>
        <begin position="410"/>
        <end position="412"/>
    </location>
    <ligand>
        <name>GTP</name>
        <dbReference type="ChEBI" id="CHEBI:37565"/>
    </ligand>
</feature>
<keyword evidence="5" id="KW-0548">Nucleotidyltransferase</keyword>
<evidence type="ECO:0000256" key="8">
    <source>
        <dbReference type="ARBA" id="ARBA00023134"/>
    </source>
</evidence>
<dbReference type="InterPro" id="IPR029021">
    <property type="entry name" value="Prot-tyrosine_phosphatase-like"/>
</dbReference>
<evidence type="ECO:0000256" key="14">
    <source>
        <dbReference type="SAM" id="MobiDB-lite"/>
    </source>
</evidence>
<dbReference type="PROSITE" id="PS00383">
    <property type="entry name" value="TYR_PHOSPHATASE_1"/>
    <property type="match status" value="1"/>
</dbReference>
<feature type="binding site" evidence="13">
    <location>
        <position position="364"/>
    </location>
    <ligand>
        <name>GTP</name>
        <dbReference type="ChEBI" id="CHEBI:37565"/>
    </ligand>
</feature>
<keyword evidence="9" id="KW-0539">Nucleus</keyword>
<reference evidence="16 17" key="1">
    <citation type="journal article" date="2020" name="IScience">
        <title>Genome Sequencing of the Endangered Kingdonia uniflora (Circaeasteraceae, Ranunculales) Reveals Potential Mechanisms of Evolutionary Specialization.</title>
        <authorList>
            <person name="Sun Y."/>
            <person name="Deng T."/>
            <person name="Zhang A."/>
            <person name="Moore M.J."/>
            <person name="Landis J.B."/>
            <person name="Lin N."/>
            <person name="Zhang H."/>
            <person name="Zhang X."/>
            <person name="Huang J."/>
            <person name="Zhang X."/>
            <person name="Sun H."/>
            <person name="Wang H."/>
        </authorList>
    </citation>
    <scope>NUCLEOTIDE SEQUENCE [LARGE SCALE GENOMIC DNA]</scope>
    <source>
        <strain evidence="16">TB1705</strain>
        <tissue evidence="16">Leaf</tissue>
    </source>
</reference>
<keyword evidence="6 13" id="KW-0547">Nucleotide-binding</keyword>
<evidence type="ECO:0000259" key="15">
    <source>
        <dbReference type="PROSITE" id="PS50056"/>
    </source>
</evidence>
<dbReference type="InterPro" id="IPR051029">
    <property type="entry name" value="mRNA_Capping_Enz/RNA_Phosphat"/>
</dbReference>
<evidence type="ECO:0000313" key="17">
    <source>
        <dbReference type="Proteomes" id="UP000541444"/>
    </source>
</evidence>
<proteinExistence type="predicted"/>